<dbReference type="Pfam" id="PF15901">
    <property type="entry name" value="Sortilin_C"/>
    <property type="match status" value="1"/>
</dbReference>
<dbReference type="InterPro" id="IPR031778">
    <property type="entry name" value="Sortilin_N"/>
</dbReference>
<dbReference type="EMBL" id="JWZT01001085">
    <property type="protein sequence ID" value="KII72864.1"/>
    <property type="molecule type" value="Genomic_DNA"/>
</dbReference>
<dbReference type="GO" id="GO:0006892">
    <property type="term" value="P:post-Golgi vesicle-mediated transport"/>
    <property type="evidence" value="ECO:0007669"/>
    <property type="project" value="TreeGrafter"/>
</dbReference>
<dbReference type="InterPro" id="IPR036278">
    <property type="entry name" value="Sialidase_sf"/>
</dbReference>
<dbReference type="InterPro" id="IPR031777">
    <property type="entry name" value="Sortilin_C"/>
</dbReference>
<evidence type="ECO:0000313" key="5">
    <source>
        <dbReference type="Proteomes" id="UP000031668"/>
    </source>
</evidence>
<dbReference type="AlphaFoldDB" id="A0A0C2J4V2"/>
<protein>
    <submittedName>
        <fullName evidence="4">Vacuolar protein sorting/targeting protein 10</fullName>
    </submittedName>
</protein>
<sequence>MNKFYIKRFFRIRSEFILLEYDKPAETDPKIGILYLEKSKDDMIKIINLTRSEMKGVLPALERYNEYFYYHENHYLLTVNDQNTLCLCSLNAQDQLLRLVCNLSKYTKLDNKCSFVVNPHLKSVIYVNLKKNNKKTRTYVSFDNGKNFLQIKFTGKRSECTKNKCGVELYLECSSDFIKNHFPGKWIVTFHGKLHKNGLVSRHIFISFDGGERWKLLDSKLDKLYILNGGGLILGRERKTHRIWNSYNEGINWYKNNVSTRGLIGIKPLDFSKNRMIAGISYDEYERVYSLFLFEFAHIISSFGLIIDRTCQSDDFETWYIPRYFGNCFQGHEVYYWRKKLSSICFDNRTEVLPIIKSCPCSLEDFHWYINIIHSKYNYHFIDNLCVKDPLSNFTESKKMCRYSGIPLIRWNGYDVIKQ</sequence>
<dbReference type="PANTHER" id="PTHR12106">
    <property type="entry name" value="SORTILIN RELATED"/>
    <property type="match status" value="1"/>
</dbReference>
<evidence type="ECO:0000259" key="3">
    <source>
        <dbReference type="Pfam" id="PF15902"/>
    </source>
</evidence>
<dbReference type="Pfam" id="PF15902">
    <property type="entry name" value="Sortilin-Vps10"/>
    <property type="match status" value="1"/>
</dbReference>
<dbReference type="Proteomes" id="UP000031668">
    <property type="component" value="Unassembled WGS sequence"/>
</dbReference>
<keyword evidence="1" id="KW-0677">Repeat</keyword>
<feature type="domain" description="Sortilin C-terminal" evidence="2">
    <location>
        <begin position="303"/>
        <end position="401"/>
    </location>
</feature>
<reference evidence="4 5" key="1">
    <citation type="journal article" date="2014" name="Genome Biol. Evol.">
        <title>The genome of the myxosporean Thelohanellus kitauei shows adaptations to nutrient acquisition within its fish host.</title>
        <authorList>
            <person name="Yang Y."/>
            <person name="Xiong J."/>
            <person name="Zhou Z."/>
            <person name="Huo F."/>
            <person name="Miao W."/>
            <person name="Ran C."/>
            <person name="Liu Y."/>
            <person name="Zhang J."/>
            <person name="Feng J."/>
            <person name="Wang M."/>
            <person name="Wang M."/>
            <person name="Wang L."/>
            <person name="Yao B."/>
        </authorList>
    </citation>
    <scope>NUCLEOTIDE SEQUENCE [LARGE SCALE GENOMIC DNA]</scope>
    <source>
        <strain evidence="4">Wuqing</strain>
    </source>
</reference>
<comment type="caution">
    <text evidence="4">The sequence shown here is derived from an EMBL/GenBank/DDBJ whole genome shotgun (WGS) entry which is preliminary data.</text>
</comment>
<dbReference type="OrthoDB" id="5949766at2759"/>
<dbReference type="GO" id="GO:0016020">
    <property type="term" value="C:membrane"/>
    <property type="evidence" value="ECO:0007669"/>
    <property type="project" value="TreeGrafter"/>
</dbReference>
<dbReference type="InterPro" id="IPR050310">
    <property type="entry name" value="VPS10-sortilin"/>
</dbReference>
<proteinExistence type="predicted"/>
<dbReference type="GO" id="GO:0005794">
    <property type="term" value="C:Golgi apparatus"/>
    <property type="evidence" value="ECO:0007669"/>
    <property type="project" value="TreeGrafter"/>
</dbReference>
<organism evidence="4 5">
    <name type="scientific">Thelohanellus kitauei</name>
    <name type="common">Myxosporean</name>
    <dbReference type="NCBI Taxonomy" id="669202"/>
    <lineage>
        <taxon>Eukaryota</taxon>
        <taxon>Metazoa</taxon>
        <taxon>Cnidaria</taxon>
        <taxon>Myxozoa</taxon>
        <taxon>Myxosporea</taxon>
        <taxon>Bivalvulida</taxon>
        <taxon>Platysporina</taxon>
        <taxon>Myxobolidae</taxon>
        <taxon>Thelohanellus</taxon>
    </lineage>
</organism>
<feature type="domain" description="Sortilin N-terminal" evidence="3">
    <location>
        <begin position="127"/>
        <end position="259"/>
    </location>
</feature>
<keyword evidence="5" id="KW-1185">Reference proteome</keyword>
<accession>A0A0C2J4V2</accession>
<dbReference type="Gene3D" id="2.10.70.80">
    <property type="match status" value="1"/>
</dbReference>
<evidence type="ECO:0000256" key="1">
    <source>
        <dbReference type="ARBA" id="ARBA00022737"/>
    </source>
</evidence>
<evidence type="ECO:0000313" key="4">
    <source>
        <dbReference type="EMBL" id="KII72864.1"/>
    </source>
</evidence>
<gene>
    <name evidence="4" type="ORF">RF11_15524</name>
</gene>
<evidence type="ECO:0000259" key="2">
    <source>
        <dbReference type="Pfam" id="PF15901"/>
    </source>
</evidence>
<dbReference type="PANTHER" id="PTHR12106:SF27">
    <property type="entry name" value="SORTILIN-RELATED RECEPTOR"/>
    <property type="match status" value="1"/>
</dbReference>
<dbReference type="SUPFAM" id="SSF50939">
    <property type="entry name" value="Sialidases"/>
    <property type="match status" value="1"/>
</dbReference>
<name>A0A0C2J4V2_THEKT</name>